<feature type="coiled-coil region" evidence="1">
    <location>
        <begin position="395"/>
        <end position="527"/>
    </location>
</feature>
<reference evidence="4" key="1">
    <citation type="journal article" date="2016" name="Genome Biol. Evol.">
        <title>Comparative 'omics' of the Fusarium fujikuroi species complex highlights differences in genetic potential and metabolite synthesis.</title>
        <authorList>
            <person name="Niehaus E.-M."/>
            <person name="Muensterkoetter M."/>
            <person name="Proctor R.H."/>
            <person name="Brown D.W."/>
            <person name="Sharon A."/>
            <person name="Idan Y."/>
            <person name="Oren-Young L."/>
            <person name="Sieber C.M."/>
            <person name="Novak O."/>
            <person name="Pencik A."/>
            <person name="Tarkowska D."/>
            <person name="Hromadova K."/>
            <person name="Freeman S."/>
            <person name="Maymon M."/>
            <person name="Elazar M."/>
            <person name="Youssef S.A."/>
            <person name="El-Shabrawy E.S.M."/>
            <person name="Shalaby A.B.A."/>
            <person name="Houterman P."/>
            <person name="Brock N.L."/>
            <person name="Burkhardt I."/>
            <person name="Tsavkelova E.A."/>
            <person name="Dickschat J.S."/>
            <person name="Galuszka P."/>
            <person name="Gueldener U."/>
            <person name="Tudzynski B."/>
        </authorList>
    </citation>
    <scope>NUCLEOTIDE SEQUENCE [LARGE SCALE GENOMIC DNA]</scope>
    <source>
        <strain evidence="4">MRC7560</strain>
    </source>
</reference>
<dbReference type="RefSeq" id="XP_041689288.1">
    <property type="nucleotide sequence ID" value="XM_041823738.1"/>
</dbReference>
<comment type="caution">
    <text evidence="3">The sequence shown here is derived from an EMBL/GenBank/DDBJ whole genome shotgun (WGS) entry which is preliminary data.</text>
</comment>
<keyword evidence="4" id="KW-1185">Reference proteome</keyword>
<evidence type="ECO:0000259" key="2">
    <source>
        <dbReference type="Pfam" id="PF14200"/>
    </source>
</evidence>
<sequence length="709" mass="79402">MFVYEGRLDWKPYGDNETFVIILPDGPVRVGDTAYLFSQWTKDAQGTKKANFFQKSAIEKVSKTPSGDDIFIAKASYYSWEITSRDVYGKLDVVMSNPAGAKSNMSFKRIWQSKSEQATGAARIWTGKISWSKYASDEMSIFIVPEGFGDGKPVLSLWQWTHDDTGTEKSPSFRAESQKMLSGAGKGVKFSYHSYYDITCTWDEKTEKLAVHMKGPEANQDLGEYTLSALIDRHSHDWTPPEYSTPDKAEVEVRLPQPQPSLPRILGPLPFPKNLIDTLRHTIAFADQAGYLAKYAEDRFKALDANFHARGEQLNAANTENNELRKEIKKLTDDLTVEKTKTGDLTKRLSDTQAAHAADLKERDEKLAKSKSHDIEDHKAMEKLVSQLEYERASKTEVQKKLDQAITDLRAAEARLKTEAAKIVALTARIATLEAELEIEKREGERLRGENKQKDETIAKLEKAKNDLQCQLEQAQDDAKDLDKLAKERGVTIGEKGDEIKRLNSVIETKEKAFLKLQEEMNEKAKELRTHMHEGHVTPTPAPAPAPAPTVVPEPKLHFKCNIRSESSRGSSHVFFDLNGAGGQNPPVHAISDGTYKWNSNQIWEIFSVPGSNTRVIIKNAGNSFVLFSTGHGKNVQCERNRDVSDLAAQWDLEGATVDNVNDNTQVRFRNAKDGTYLDLSGGNIANHTAFLTYNGHGGANQAFKLWKH</sequence>
<dbReference type="VEuPathDB" id="FungiDB:FMAN_10763"/>
<proteinExistence type="predicted"/>
<dbReference type="InterPro" id="IPR035992">
    <property type="entry name" value="Ricin_B-like_lectins"/>
</dbReference>
<dbReference type="Proteomes" id="UP000184255">
    <property type="component" value="Unassembled WGS sequence"/>
</dbReference>
<dbReference type="EMBL" id="FCQH01000016">
    <property type="protein sequence ID" value="CVL05393.1"/>
    <property type="molecule type" value="Genomic_DNA"/>
</dbReference>
<feature type="domain" description="Ricin B lectin" evidence="2">
    <location>
        <begin position="601"/>
        <end position="693"/>
    </location>
</feature>
<evidence type="ECO:0000256" key="1">
    <source>
        <dbReference type="SAM" id="Coils"/>
    </source>
</evidence>
<evidence type="ECO:0000313" key="4">
    <source>
        <dbReference type="Proteomes" id="UP000184255"/>
    </source>
</evidence>
<keyword evidence="1" id="KW-0175">Coiled coil</keyword>
<dbReference type="Pfam" id="PF14200">
    <property type="entry name" value="RicinB_lectin_2"/>
    <property type="match status" value="1"/>
</dbReference>
<accession>A0A1L7UAS5</accession>
<name>A0A1L7UAS5_FUSMA</name>
<dbReference type="GeneID" id="65090016"/>
<dbReference type="AlphaFoldDB" id="A0A1L7UAS5"/>
<dbReference type="Gene3D" id="2.80.10.50">
    <property type="match status" value="1"/>
</dbReference>
<feature type="coiled-coil region" evidence="1">
    <location>
        <begin position="314"/>
        <end position="341"/>
    </location>
</feature>
<gene>
    <name evidence="3" type="ORF">FMAN_10763</name>
</gene>
<protein>
    <recommendedName>
        <fullName evidence="2">Ricin B lectin domain-containing protein</fullName>
    </recommendedName>
</protein>
<evidence type="ECO:0000313" key="3">
    <source>
        <dbReference type="EMBL" id="CVL05393.1"/>
    </source>
</evidence>
<organism evidence="3 4">
    <name type="scientific">Fusarium mangiferae</name>
    <name type="common">Mango malformation disease fungus</name>
    <dbReference type="NCBI Taxonomy" id="192010"/>
    <lineage>
        <taxon>Eukaryota</taxon>
        <taxon>Fungi</taxon>
        <taxon>Dikarya</taxon>
        <taxon>Ascomycota</taxon>
        <taxon>Pezizomycotina</taxon>
        <taxon>Sordariomycetes</taxon>
        <taxon>Hypocreomycetidae</taxon>
        <taxon>Hypocreales</taxon>
        <taxon>Nectriaceae</taxon>
        <taxon>Fusarium</taxon>
        <taxon>Fusarium fujikuroi species complex</taxon>
    </lineage>
</organism>
<dbReference type="SUPFAM" id="SSF50370">
    <property type="entry name" value="Ricin B-like lectins"/>
    <property type="match status" value="1"/>
</dbReference>
<dbReference type="InterPro" id="IPR000772">
    <property type="entry name" value="Ricin_B_lectin"/>
</dbReference>
<dbReference type="CDD" id="cd00161">
    <property type="entry name" value="beta-trefoil_Ricin-like"/>
    <property type="match status" value="1"/>
</dbReference>